<dbReference type="Proteomes" id="UP000053660">
    <property type="component" value="Unassembled WGS sequence"/>
</dbReference>
<dbReference type="OrthoDB" id="5850739at2759"/>
<evidence type="ECO:0000313" key="3">
    <source>
        <dbReference type="Proteomes" id="UP000053660"/>
    </source>
</evidence>
<name>A0A0B1T2Q9_OESDE</name>
<sequence>MQLQLTSLLLVMQVTRIEAWKCGIGPVSGAISYIIALPSDVLGVDKCCIEHDALVDGFHLNREDADQIFCQCLASSDSWYVRNVVKPLFCTSVVLYTKGFDHEKAIRAVNRTMEHRPQELVEPASLQNFERL</sequence>
<gene>
    <name evidence="2" type="ORF">OESDEN_08269</name>
</gene>
<dbReference type="EMBL" id="KN551758">
    <property type="protein sequence ID" value="KHJ91853.1"/>
    <property type="molecule type" value="Genomic_DNA"/>
</dbReference>
<keyword evidence="3" id="KW-1185">Reference proteome</keyword>
<dbReference type="PANTHER" id="PTHR34228">
    <property type="entry name" value="PROTEIN CBG09474-RELATED"/>
    <property type="match status" value="1"/>
</dbReference>
<keyword evidence="1" id="KW-0732">Signal</keyword>
<proteinExistence type="predicted"/>
<evidence type="ECO:0000313" key="2">
    <source>
        <dbReference type="EMBL" id="KHJ91853.1"/>
    </source>
</evidence>
<dbReference type="PANTHER" id="PTHR34228:SF5">
    <property type="entry name" value="PHOSPHOLIPASE A(2)-RELATED"/>
    <property type="match status" value="1"/>
</dbReference>
<dbReference type="InterPro" id="IPR053322">
    <property type="entry name" value="PLA2-like"/>
</dbReference>
<dbReference type="AlphaFoldDB" id="A0A0B1T2Q9"/>
<reference evidence="2 3" key="1">
    <citation type="submission" date="2014-03" db="EMBL/GenBank/DDBJ databases">
        <title>Draft genome of the hookworm Oesophagostomum dentatum.</title>
        <authorList>
            <person name="Mitreva M."/>
        </authorList>
    </citation>
    <scope>NUCLEOTIDE SEQUENCE [LARGE SCALE GENOMIC DNA]</scope>
    <source>
        <strain evidence="2 3">OD-Hann</strain>
    </source>
</reference>
<evidence type="ECO:0000256" key="1">
    <source>
        <dbReference type="SAM" id="SignalP"/>
    </source>
</evidence>
<feature type="chain" id="PRO_5002081864" evidence="1">
    <location>
        <begin position="20"/>
        <end position="132"/>
    </location>
</feature>
<accession>A0A0B1T2Q9</accession>
<feature type="signal peptide" evidence="1">
    <location>
        <begin position="1"/>
        <end position="19"/>
    </location>
</feature>
<organism evidence="2 3">
    <name type="scientific">Oesophagostomum dentatum</name>
    <name type="common">Nodular worm</name>
    <dbReference type="NCBI Taxonomy" id="61180"/>
    <lineage>
        <taxon>Eukaryota</taxon>
        <taxon>Metazoa</taxon>
        <taxon>Ecdysozoa</taxon>
        <taxon>Nematoda</taxon>
        <taxon>Chromadorea</taxon>
        <taxon>Rhabditida</taxon>
        <taxon>Rhabditina</taxon>
        <taxon>Rhabditomorpha</taxon>
        <taxon>Strongyloidea</taxon>
        <taxon>Strongylidae</taxon>
        <taxon>Oesophagostomum</taxon>
    </lineage>
</organism>
<protein>
    <submittedName>
        <fullName evidence="2">Uncharacterized protein</fullName>
    </submittedName>
</protein>